<reference evidence="3 4" key="1">
    <citation type="journal article" date="2003" name="Nature">
        <title>The genome of a motile marine Synechococcus.</title>
        <authorList>
            <person name="Palenik B."/>
            <person name="Brahamsha B."/>
            <person name="Larimer F."/>
            <person name="Land M."/>
            <person name="Hauser L."/>
            <person name="Chain P."/>
            <person name="Lamerdin J."/>
            <person name="Regala W."/>
            <person name="Allen E.A."/>
            <person name="McCarren J."/>
            <person name="Paulsen I."/>
            <person name="Dufresne A."/>
            <person name="Partensky F."/>
            <person name="Webb E."/>
            <person name="Waterbury J."/>
        </authorList>
    </citation>
    <scope>NUCLEOTIDE SEQUENCE [LARGE SCALE GENOMIC DNA]</scope>
    <source>
        <strain evidence="3 4">WH8102</strain>
    </source>
</reference>
<dbReference type="InterPro" id="IPR036812">
    <property type="entry name" value="NAD(P)_OxRdtase_dom_sf"/>
</dbReference>
<dbReference type="InterPro" id="IPR023210">
    <property type="entry name" value="NADP_OxRdtase_dom"/>
</dbReference>
<name>Q7U4N6_PARMW</name>
<dbReference type="PANTHER" id="PTHR43364:SF4">
    <property type="entry name" value="NAD(P)-LINKED OXIDOREDUCTASE SUPERFAMILY PROTEIN"/>
    <property type="match status" value="1"/>
</dbReference>
<evidence type="ECO:0000313" key="3">
    <source>
        <dbReference type="EMBL" id="CAE08546.1"/>
    </source>
</evidence>
<evidence type="ECO:0000313" key="4">
    <source>
        <dbReference type="Proteomes" id="UP000001422"/>
    </source>
</evidence>
<organism evidence="3 4">
    <name type="scientific">Parasynechococcus marenigrum (strain WH8102)</name>
    <dbReference type="NCBI Taxonomy" id="84588"/>
    <lineage>
        <taxon>Bacteria</taxon>
        <taxon>Bacillati</taxon>
        <taxon>Cyanobacteriota</taxon>
        <taxon>Cyanophyceae</taxon>
        <taxon>Synechococcales</taxon>
        <taxon>Prochlorococcaceae</taxon>
        <taxon>Parasynechococcus</taxon>
        <taxon>Parasynechococcus marenigrum</taxon>
    </lineage>
</organism>
<dbReference type="AlphaFoldDB" id="Q7U4N6"/>
<dbReference type="STRING" id="84588.SYNW2031"/>
<accession>Q7U4N6</accession>
<dbReference type="HOGENOM" id="CLU_023205_2_3_3"/>
<dbReference type="SUPFAM" id="SSF51430">
    <property type="entry name" value="NAD(P)-linked oxidoreductase"/>
    <property type="match status" value="1"/>
</dbReference>
<feature type="domain" description="NADP-dependent oxidoreductase" evidence="2">
    <location>
        <begin position="16"/>
        <end position="313"/>
    </location>
</feature>
<evidence type="ECO:0000256" key="1">
    <source>
        <dbReference type="ARBA" id="ARBA00023002"/>
    </source>
</evidence>
<keyword evidence="1" id="KW-0560">Oxidoreductase</keyword>
<dbReference type="InterPro" id="IPR050523">
    <property type="entry name" value="AKR_Detox_Biosynth"/>
</dbReference>
<dbReference type="Proteomes" id="UP000001422">
    <property type="component" value="Chromosome"/>
</dbReference>
<dbReference type="KEGG" id="syw:SYNW2031"/>
<dbReference type="GO" id="GO:0016491">
    <property type="term" value="F:oxidoreductase activity"/>
    <property type="evidence" value="ECO:0007669"/>
    <property type="project" value="UniProtKB-KW"/>
</dbReference>
<proteinExistence type="predicted"/>
<dbReference type="EMBL" id="BX569694">
    <property type="protein sequence ID" value="CAE08546.1"/>
    <property type="molecule type" value="Genomic_DNA"/>
</dbReference>
<dbReference type="eggNOG" id="COG0667">
    <property type="taxonomic scope" value="Bacteria"/>
</dbReference>
<gene>
    <name evidence="3" type="ordered locus">SYNW2031</name>
</gene>
<evidence type="ECO:0000259" key="2">
    <source>
        <dbReference type="Pfam" id="PF00248"/>
    </source>
</evidence>
<protein>
    <recommendedName>
        <fullName evidence="2">NADP-dependent oxidoreductase domain-containing protein</fullName>
    </recommendedName>
</protein>
<dbReference type="Pfam" id="PF00248">
    <property type="entry name" value="Aldo_ket_red"/>
    <property type="match status" value="1"/>
</dbReference>
<sequence>MEAIMTGRGGDALNGIGFGTWAWGNQLLWGYDAERDDRLLEETFRQALASGLGLIDTADSYGTGRLNGRSEQLLGRFAARLPATRRADLCIATKLAPFPWRLGRRGLDQALQASRQRLQGHLRRVQLHWSTARYAPWQEVQLLDGLADRVLDGSISEIGVSNIGPKRLAWMQQRLAERGVPLRSVQVQYSLLSSGDAKVDALRQLCRERGIEVLAYSPLAFGVLTMPPDGERRPRTVLQRQLLARLQPASRSLRAVVATIAGQRSVSMAQVALNWCRAQGTTPIPGLRTPKQARDVAGTLKWSLTSEELDQLTVARQQCTVRTPSNPFQSA</sequence>
<dbReference type="PANTHER" id="PTHR43364">
    <property type="entry name" value="NADH-SPECIFIC METHYLGLYOXAL REDUCTASE-RELATED"/>
    <property type="match status" value="1"/>
</dbReference>
<keyword evidence="4" id="KW-1185">Reference proteome</keyword>
<dbReference type="Gene3D" id="3.20.20.100">
    <property type="entry name" value="NADP-dependent oxidoreductase domain"/>
    <property type="match status" value="1"/>
</dbReference>